<feature type="transmembrane region" description="Helical" evidence="7">
    <location>
        <begin position="228"/>
        <end position="261"/>
    </location>
</feature>
<dbReference type="Proteomes" id="UP001501822">
    <property type="component" value="Unassembled WGS sequence"/>
</dbReference>
<proteinExistence type="inferred from homology"/>
<accession>A0ABP3GJL9</accession>
<dbReference type="PANTHER" id="PTHR43386">
    <property type="entry name" value="OLIGOPEPTIDE TRANSPORT SYSTEM PERMEASE PROTEIN APPC"/>
    <property type="match status" value="1"/>
</dbReference>
<reference evidence="11" key="1">
    <citation type="journal article" date="2019" name="Int. J. Syst. Evol. Microbiol.">
        <title>The Global Catalogue of Microorganisms (GCM) 10K type strain sequencing project: providing services to taxonomists for standard genome sequencing and annotation.</title>
        <authorList>
            <consortium name="The Broad Institute Genomics Platform"/>
            <consortium name="The Broad Institute Genome Sequencing Center for Infectious Disease"/>
            <person name="Wu L."/>
            <person name="Ma J."/>
        </authorList>
    </citation>
    <scope>NUCLEOTIDE SEQUENCE [LARGE SCALE GENOMIC DNA]</scope>
    <source>
        <strain evidence="11">JCM 3146</strain>
    </source>
</reference>
<dbReference type="InterPro" id="IPR035906">
    <property type="entry name" value="MetI-like_sf"/>
</dbReference>
<keyword evidence="6 7" id="KW-0472">Membrane</keyword>
<evidence type="ECO:0000256" key="7">
    <source>
        <dbReference type="RuleBase" id="RU363032"/>
    </source>
</evidence>
<evidence type="ECO:0000256" key="6">
    <source>
        <dbReference type="ARBA" id="ARBA00023136"/>
    </source>
</evidence>
<feature type="transmembrane region" description="Helical" evidence="7">
    <location>
        <begin position="112"/>
        <end position="137"/>
    </location>
</feature>
<keyword evidence="2 7" id="KW-0813">Transport</keyword>
<evidence type="ECO:0000313" key="10">
    <source>
        <dbReference type="EMBL" id="GAA0347408.1"/>
    </source>
</evidence>
<feature type="transmembrane region" description="Helical" evidence="7">
    <location>
        <begin position="281"/>
        <end position="302"/>
    </location>
</feature>
<evidence type="ECO:0000256" key="3">
    <source>
        <dbReference type="ARBA" id="ARBA00022475"/>
    </source>
</evidence>
<dbReference type="InterPro" id="IPR050366">
    <property type="entry name" value="BP-dependent_transpt_permease"/>
</dbReference>
<feature type="transmembrane region" description="Helical" evidence="7">
    <location>
        <begin position="175"/>
        <end position="197"/>
    </location>
</feature>
<keyword evidence="11" id="KW-1185">Reference proteome</keyword>
<comment type="similarity">
    <text evidence="7">Belongs to the binding-protein-dependent transport system permease family.</text>
</comment>
<protein>
    <submittedName>
        <fullName evidence="10">ABC transporter permease</fullName>
    </submittedName>
</protein>
<feature type="domain" description="ABC transmembrane type-1" evidence="9">
    <location>
        <begin position="110"/>
        <end position="302"/>
    </location>
</feature>
<evidence type="ECO:0000256" key="8">
    <source>
        <dbReference type="SAM" id="MobiDB-lite"/>
    </source>
</evidence>
<comment type="caution">
    <text evidence="10">The sequence shown here is derived from an EMBL/GenBank/DDBJ whole genome shotgun (WGS) entry which is preliminary data.</text>
</comment>
<organism evidence="10 11">
    <name type="scientific">Actinoallomurus spadix</name>
    <dbReference type="NCBI Taxonomy" id="79912"/>
    <lineage>
        <taxon>Bacteria</taxon>
        <taxon>Bacillati</taxon>
        <taxon>Actinomycetota</taxon>
        <taxon>Actinomycetes</taxon>
        <taxon>Streptosporangiales</taxon>
        <taxon>Thermomonosporaceae</taxon>
        <taxon>Actinoallomurus</taxon>
    </lineage>
</organism>
<keyword evidence="5 7" id="KW-1133">Transmembrane helix</keyword>
<dbReference type="CDD" id="cd06261">
    <property type="entry name" value="TM_PBP2"/>
    <property type="match status" value="1"/>
</dbReference>
<dbReference type="SUPFAM" id="SSF161098">
    <property type="entry name" value="MetI-like"/>
    <property type="match status" value="1"/>
</dbReference>
<keyword evidence="3" id="KW-1003">Cell membrane</keyword>
<sequence length="320" mass="34386">MSLTELAADAVPADAEPSGRKIQGRSPFRLAMSRLMHDKMAVASIVVLVLIILFAIGAPLLASWTGHPYGAQYPDIARDSWGLPKGPSKQFWLGADPLGRDVLVRAAYGARISLFVGIAATVLATLIGVVIGVLAGYIGGAVDAILARFMDVVLSFPYLLVAIVIATTFRPHSTWLSLLLTITVIAIFSFAAMARIVRGQVISLKEKEFIEAARSLGAGRMRIMFVDILPNLVAPVTVLSSLLVPTSIVFEATLSFLGVGIQPPMPSWGSMLNDADYRSSLWLLFVPGGLLLLTTLAFNLLGDGIRDAFDPRSERLITRK</sequence>
<keyword evidence="4 7" id="KW-0812">Transmembrane</keyword>
<feature type="transmembrane region" description="Helical" evidence="7">
    <location>
        <begin position="40"/>
        <end position="62"/>
    </location>
</feature>
<evidence type="ECO:0000313" key="11">
    <source>
        <dbReference type="Proteomes" id="UP001501822"/>
    </source>
</evidence>
<evidence type="ECO:0000256" key="5">
    <source>
        <dbReference type="ARBA" id="ARBA00022989"/>
    </source>
</evidence>
<feature type="region of interest" description="Disordered" evidence="8">
    <location>
        <begin position="1"/>
        <end position="20"/>
    </location>
</feature>
<dbReference type="PROSITE" id="PS50928">
    <property type="entry name" value="ABC_TM1"/>
    <property type="match status" value="1"/>
</dbReference>
<dbReference type="Pfam" id="PF00528">
    <property type="entry name" value="BPD_transp_1"/>
    <property type="match status" value="1"/>
</dbReference>
<dbReference type="InterPro" id="IPR025966">
    <property type="entry name" value="OppC_N"/>
</dbReference>
<comment type="subcellular location">
    <subcellularLocation>
        <location evidence="1 7">Cell membrane</location>
        <topology evidence="1 7">Multi-pass membrane protein</topology>
    </subcellularLocation>
</comment>
<name>A0ABP3GJL9_9ACTN</name>
<dbReference type="EMBL" id="BAAABM010000037">
    <property type="protein sequence ID" value="GAA0347408.1"/>
    <property type="molecule type" value="Genomic_DNA"/>
</dbReference>
<dbReference type="PANTHER" id="PTHR43386:SF1">
    <property type="entry name" value="D,D-DIPEPTIDE TRANSPORT SYSTEM PERMEASE PROTEIN DDPC-RELATED"/>
    <property type="match status" value="1"/>
</dbReference>
<evidence type="ECO:0000256" key="1">
    <source>
        <dbReference type="ARBA" id="ARBA00004651"/>
    </source>
</evidence>
<evidence type="ECO:0000256" key="2">
    <source>
        <dbReference type="ARBA" id="ARBA00022448"/>
    </source>
</evidence>
<dbReference type="Gene3D" id="1.10.3720.10">
    <property type="entry name" value="MetI-like"/>
    <property type="match status" value="1"/>
</dbReference>
<feature type="transmembrane region" description="Helical" evidence="7">
    <location>
        <begin position="149"/>
        <end position="169"/>
    </location>
</feature>
<gene>
    <name evidence="10" type="ORF">GCM10010151_41360</name>
</gene>
<dbReference type="InterPro" id="IPR000515">
    <property type="entry name" value="MetI-like"/>
</dbReference>
<dbReference type="RefSeq" id="WP_252801189.1">
    <property type="nucleotide sequence ID" value="NZ_BAAABM010000037.1"/>
</dbReference>
<dbReference type="Pfam" id="PF12911">
    <property type="entry name" value="OppC_N"/>
    <property type="match status" value="1"/>
</dbReference>
<evidence type="ECO:0000259" key="9">
    <source>
        <dbReference type="PROSITE" id="PS50928"/>
    </source>
</evidence>
<evidence type="ECO:0000256" key="4">
    <source>
        <dbReference type="ARBA" id="ARBA00022692"/>
    </source>
</evidence>